<name>D6WCG8_TRICA</name>
<protein>
    <submittedName>
        <fullName evidence="1">Uncharacterized protein</fullName>
    </submittedName>
</protein>
<dbReference type="HOGENOM" id="CLU_1919746_0_0_1"/>
<reference evidence="1 2" key="1">
    <citation type="journal article" date="2008" name="Nature">
        <title>The genome of the model beetle and pest Tribolium castaneum.</title>
        <authorList>
            <consortium name="Tribolium Genome Sequencing Consortium"/>
            <person name="Richards S."/>
            <person name="Gibbs R.A."/>
            <person name="Weinstock G.M."/>
            <person name="Brown S.J."/>
            <person name="Denell R."/>
            <person name="Beeman R.W."/>
            <person name="Gibbs R."/>
            <person name="Beeman R.W."/>
            <person name="Brown S.J."/>
            <person name="Bucher G."/>
            <person name="Friedrich M."/>
            <person name="Grimmelikhuijzen C.J."/>
            <person name="Klingler M."/>
            <person name="Lorenzen M."/>
            <person name="Richards S."/>
            <person name="Roth S."/>
            <person name="Schroder R."/>
            <person name="Tautz D."/>
            <person name="Zdobnov E.M."/>
            <person name="Muzny D."/>
            <person name="Gibbs R.A."/>
            <person name="Weinstock G.M."/>
            <person name="Attaway T."/>
            <person name="Bell S."/>
            <person name="Buhay C.J."/>
            <person name="Chandrabose M.N."/>
            <person name="Chavez D."/>
            <person name="Clerk-Blankenburg K.P."/>
            <person name="Cree A."/>
            <person name="Dao M."/>
            <person name="Davis C."/>
            <person name="Chacko J."/>
            <person name="Dinh H."/>
            <person name="Dugan-Rocha S."/>
            <person name="Fowler G."/>
            <person name="Garner T.T."/>
            <person name="Garnes J."/>
            <person name="Gnirke A."/>
            <person name="Hawes A."/>
            <person name="Hernandez J."/>
            <person name="Hines S."/>
            <person name="Holder M."/>
            <person name="Hume J."/>
            <person name="Jhangiani S.N."/>
            <person name="Joshi V."/>
            <person name="Khan Z.M."/>
            <person name="Jackson L."/>
            <person name="Kovar C."/>
            <person name="Kowis A."/>
            <person name="Lee S."/>
            <person name="Lewis L.R."/>
            <person name="Margolis J."/>
            <person name="Morgan M."/>
            <person name="Nazareth L.V."/>
            <person name="Nguyen N."/>
            <person name="Okwuonu G."/>
            <person name="Parker D."/>
            <person name="Richards S."/>
            <person name="Ruiz S.J."/>
            <person name="Santibanez J."/>
            <person name="Savard J."/>
            <person name="Scherer S.E."/>
            <person name="Schneider B."/>
            <person name="Sodergren E."/>
            <person name="Tautz D."/>
            <person name="Vattahil S."/>
            <person name="Villasana D."/>
            <person name="White C.S."/>
            <person name="Wright R."/>
            <person name="Park Y."/>
            <person name="Beeman R.W."/>
            <person name="Lord J."/>
            <person name="Oppert B."/>
            <person name="Lorenzen M."/>
            <person name="Brown S."/>
            <person name="Wang L."/>
            <person name="Savard J."/>
            <person name="Tautz D."/>
            <person name="Richards S."/>
            <person name="Weinstock G."/>
            <person name="Gibbs R.A."/>
            <person name="Liu Y."/>
            <person name="Worley K."/>
            <person name="Weinstock G."/>
            <person name="Elsik C.G."/>
            <person name="Reese J.T."/>
            <person name="Elhaik E."/>
            <person name="Landan G."/>
            <person name="Graur D."/>
            <person name="Arensburger P."/>
            <person name="Atkinson P."/>
            <person name="Beeman R.W."/>
            <person name="Beidler J."/>
            <person name="Brown S.J."/>
            <person name="Demuth J.P."/>
            <person name="Drury D.W."/>
            <person name="Du Y.Z."/>
            <person name="Fujiwara H."/>
            <person name="Lorenzen M."/>
            <person name="Maselli V."/>
            <person name="Osanai M."/>
            <person name="Park Y."/>
            <person name="Robertson H.M."/>
            <person name="Tu Z."/>
            <person name="Wang J.J."/>
            <person name="Wang S."/>
            <person name="Richards S."/>
            <person name="Song H."/>
            <person name="Zhang L."/>
            <person name="Sodergren E."/>
            <person name="Werner D."/>
            <person name="Stanke M."/>
            <person name="Morgenstern B."/>
            <person name="Solovyev V."/>
            <person name="Kosarev P."/>
            <person name="Brown G."/>
            <person name="Chen H.C."/>
            <person name="Ermolaeva O."/>
            <person name="Hlavina W."/>
            <person name="Kapustin Y."/>
            <person name="Kiryutin B."/>
            <person name="Kitts P."/>
            <person name="Maglott D."/>
            <person name="Pruitt K."/>
            <person name="Sapojnikov V."/>
            <person name="Souvorov A."/>
            <person name="Mackey A.J."/>
            <person name="Waterhouse R.M."/>
            <person name="Wyder S."/>
            <person name="Zdobnov E.M."/>
            <person name="Zdobnov E.M."/>
            <person name="Wyder S."/>
            <person name="Kriventseva E.V."/>
            <person name="Kadowaki T."/>
            <person name="Bork P."/>
            <person name="Aranda M."/>
            <person name="Bao R."/>
            <person name="Beermann A."/>
            <person name="Berns N."/>
            <person name="Bolognesi R."/>
            <person name="Bonneton F."/>
            <person name="Bopp D."/>
            <person name="Brown S.J."/>
            <person name="Bucher G."/>
            <person name="Butts T."/>
            <person name="Chaumot A."/>
            <person name="Denell R.E."/>
            <person name="Ferrier D.E."/>
            <person name="Friedrich M."/>
            <person name="Gordon C.M."/>
            <person name="Jindra M."/>
            <person name="Klingler M."/>
            <person name="Lan Q."/>
            <person name="Lattorff H.M."/>
            <person name="Laudet V."/>
            <person name="von Levetsow C."/>
            <person name="Liu Z."/>
            <person name="Lutz R."/>
            <person name="Lynch J.A."/>
            <person name="da Fonseca R.N."/>
            <person name="Posnien N."/>
            <person name="Reuter R."/>
            <person name="Roth S."/>
            <person name="Savard J."/>
            <person name="Schinko J.B."/>
            <person name="Schmitt C."/>
            <person name="Schoppmeier M."/>
            <person name="Schroder R."/>
            <person name="Shippy T.D."/>
            <person name="Simonnet F."/>
            <person name="Marques-Souza H."/>
            <person name="Tautz D."/>
            <person name="Tomoyasu Y."/>
            <person name="Trauner J."/>
            <person name="Van der Zee M."/>
            <person name="Vervoort M."/>
            <person name="Wittkopp N."/>
            <person name="Wimmer E.A."/>
            <person name="Yang X."/>
            <person name="Jones A.K."/>
            <person name="Sattelle D.B."/>
            <person name="Ebert P.R."/>
            <person name="Nelson D."/>
            <person name="Scott J.G."/>
            <person name="Beeman R.W."/>
            <person name="Muthukrishnan S."/>
            <person name="Kramer K.J."/>
            <person name="Arakane Y."/>
            <person name="Beeman R.W."/>
            <person name="Zhu Q."/>
            <person name="Hogenkamp D."/>
            <person name="Dixit R."/>
            <person name="Oppert B."/>
            <person name="Jiang H."/>
            <person name="Zou Z."/>
            <person name="Marshall J."/>
            <person name="Elpidina E."/>
            <person name="Vinokurov K."/>
            <person name="Oppert C."/>
            <person name="Zou Z."/>
            <person name="Evans J."/>
            <person name="Lu Z."/>
            <person name="Zhao P."/>
            <person name="Sumathipala N."/>
            <person name="Altincicek B."/>
            <person name="Vilcinskas A."/>
            <person name="Williams M."/>
            <person name="Hultmark D."/>
            <person name="Hetru C."/>
            <person name="Jiang H."/>
            <person name="Grimmelikhuijzen C.J."/>
            <person name="Hauser F."/>
            <person name="Cazzamali G."/>
            <person name="Williamson M."/>
            <person name="Park Y."/>
            <person name="Li B."/>
            <person name="Tanaka Y."/>
            <person name="Predel R."/>
            <person name="Neupert S."/>
            <person name="Schachtner J."/>
            <person name="Verleyen P."/>
            <person name="Raible F."/>
            <person name="Bork P."/>
            <person name="Friedrich M."/>
            <person name="Walden K.K."/>
            <person name="Robertson H.M."/>
            <person name="Angeli S."/>
            <person name="Foret S."/>
            <person name="Bucher G."/>
            <person name="Schuetz S."/>
            <person name="Maleszka R."/>
            <person name="Wimmer E.A."/>
            <person name="Beeman R.W."/>
            <person name="Lorenzen M."/>
            <person name="Tomoyasu Y."/>
            <person name="Miller S.C."/>
            <person name="Grossmann D."/>
            <person name="Bucher G."/>
        </authorList>
    </citation>
    <scope>NUCLEOTIDE SEQUENCE [LARGE SCALE GENOMIC DNA]</scope>
    <source>
        <strain evidence="1 2">Georgia GA2</strain>
    </source>
</reference>
<organism evidence="1 2">
    <name type="scientific">Tribolium castaneum</name>
    <name type="common">Red flour beetle</name>
    <dbReference type="NCBI Taxonomy" id="7070"/>
    <lineage>
        <taxon>Eukaryota</taxon>
        <taxon>Metazoa</taxon>
        <taxon>Ecdysozoa</taxon>
        <taxon>Arthropoda</taxon>
        <taxon>Hexapoda</taxon>
        <taxon>Insecta</taxon>
        <taxon>Pterygota</taxon>
        <taxon>Neoptera</taxon>
        <taxon>Endopterygota</taxon>
        <taxon>Coleoptera</taxon>
        <taxon>Polyphaga</taxon>
        <taxon>Cucujiformia</taxon>
        <taxon>Tenebrionidae</taxon>
        <taxon>Tenebrionidae incertae sedis</taxon>
        <taxon>Tribolium</taxon>
    </lineage>
</organism>
<evidence type="ECO:0000313" key="1">
    <source>
        <dbReference type="EMBL" id="EEZ99024.1"/>
    </source>
</evidence>
<keyword evidence="2" id="KW-1185">Reference proteome</keyword>
<evidence type="ECO:0000313" key="2">
    <source>
        <dbReference type="Proteomes" id="UP000007266"/>
    </source>
</evidence>
<proteinExistence type="predicted"/>
<reference evidence="1 2" key="2">
    <citation type="journal article" date="2010" name="Nucleic Acids Res.">
        <title>BeetleBase in 2010: revisions to provide comprehensive genomic information for Tribolium castaneum.</title>
        <authorList>
            <person name="Kim H.S."/>
            <person name="Murphy T."/>
            <person name="Xia J."/>
            <person name="Caragea D."/>
            <person name="Park Y."/>
            <person name="Beeman R.W."/>
            <person name="Lorenzen M.D."/>
            <person name="Butcher S."/>
            <person name="Manak J.R."/>
            <person name="Brown S.J."/>
        </authorList>
    </citation>
    <scope>GENOME REANNOTATION</scope>
    <source>
        <strain evidence="1 2">Georgia GA2</strain>
    </source>
</reference>
<dbReference type="AlphaFoldDB" id="D6WCG8"/>
<accession>D6WCG8</accession>
<sequence length="132" mass="15226">MTLVISRRDAGRFRHLLSAPNNTLYYLLHLPDRRTGFEKNYCEWSLSKEKIFLRKAAELRRLALKARCHDAFLYRSSSSSDSETTLLPCLWSRVKVTNFGERDSCTGVQLQSTAKCSRSQESGPEFFIDTLQ</sequence>
<dbReference type="Proteomes" id="UP000007266">
    <property type="component" value="Linkage group 2"/>
</dbReference>
<dbReference type="EMBL" id="KQ971311">
    <property type="protein sequence ID" value="EEZ99024.1"/>
    <property type="molecule type" value="Genomic_DNA"/>
</dbReference>
<gene>
    <name evidence="1" type="primary">GLEAN_04894</name>
    <name evidence="1" type="ORF">TcasGA2_TC004894</name>
</gene>